<reference evidence="1 2" key="1">
    <citation type="submission" date="2023-02" db="EMBL/GenBank/DDBJ databases">
        <title>Dictyobacter halimunensis sp. nov., a new member of the class Ktedonobacteria from forest soil in a geothermal area.</title>
        <authorList>
            <person name="Rachmania M.K."/>
            <person name="Ningsih F."/>
            <person name="Sakai Y."/>
            <person name="Yabe S."/>
            <person name="Yokota A."/>
            <person name="Sjamsuridzal W."/>
        </authorList>
    </citation>
    <scope>NUCLEOTIDE SEQUENCE [LARGE SCALE GENOMIC DNA]</scope>
    <source>
        <strain evidence="1 2">S3.2.2.5</strain>
    </source>
</reference>
<gene>
    <name evidence="1" type="ORF">KDH_80250</name>
</gene>
<dbReference type="RefSeq" id="WP_338258639.1">
    <property type="nucleotide sequence ID" value="NZ_BSRI01000003.1"/>
</dbReference>
<sequence>MTTMTVQAMARTAERAAQEPDGYEALSAPRHLSILRTVTWLMEAAFEQRHGCYGLLVFDPRTGTVQMFLTTEAELDSFCALIEWCITVGSYWPTCEALIAEWRDLWQLTKDVYDQVLLRKAVLA</sequence>
<dbReference type="Proteomes" id="UP001344906">
    <property type="component" value="Unassembled WGS sequence"/>
</dbReference>
<keyword evidence="2" id="KW-1185">Reference proteome</keyword>
<organism evidence="1 2">
    <name type="scientific">Dictyobacter halimunensis</name>
    <dbReference type="NCBI Taxonomy" id="3026934"/>
    <lineage>
        <taxon>Bacteria</taxon>
        <taxon>Bacillati</taxon>
        <taxon>Chloroflexota</taxon>
        <taxon>Ktedonobacteria</taxon>
        <taxon>Ktedonobacterales</taxon>
        <taxon>Dictyobacteraceae</taxon>
        <taxon>Dictyobacter</taxon>
    </lineage>
</organism>
<evidence type="ECO:0000313" key="1">
    <source>
        <dbReference type="EMBL" id="GLV61209.1"/>
    </source>
</evidence>
<evidence type="ECO:0000313" key="2">
    <source>
        <dbReference type="Proteomes" id="UP001344906"/>
    </source>
</evidence>
<dbReference type="EMBL" id="BSRI01000003">
    <property type="protein sequence ID" value="GLV61209.1"/>
    <property type="molecule type" value="Genomic_DNA"/>
</dbReference>
<name>A0ABQ6G8N8_9CHLR</name>
<proteinExistence type="predicted"/>
<comment type="caution">
    <text evidence="1">The sequence shown here is derived from an EMBL/GenBank/DDBJ whole genome shotgun (WGS) entry which is preliminary data.</text>
</comment>
<protein>
    <submittedName>
        <fullName evidence="1">Uncharacterized protein</fullName>
    </submittedName>
</protein>
<accession>A0ABQ6G8N8</accession>